<name>A0A2A9MKK4_BESBE</name>
<dbReference type="RefSeq" id="XP_029222478.1">
    <property type="nucleotide sequence ID" value="XM_029359565.1"/>
</dbReference>
<reference evidence="2 3" key="1">
    <citation type="submission" date="2017-09" db="EMBL/GenBank/DDBJ databases">
        <title>Genome sequencing of Besnoitia besnoiti strain Bb-Ger1.</title>
        <authorList>
            <person name="Schares G."/>
            <person name="Venepally P."/>
            <person name="Lorenzi H.A."/>
        </authorList>
    </citation>
    <scope>NUCLEOTIDE SEQUENCE [LARGE SCALE GENOMIC DNA]</scope>
    <source>
        <strain evidence="2 3">Bb-Ger1</strain>
    </source>
</reference>
<dbReference type="GeneID" id="40305873"/>
<sequence>MVRVLFLIYAVPAVLVCNSGGALCQLGFQNAIPASLDRDVTLPPFPTVNVHLDEAPPSDEKETALAAVLREQKTAQQRMRSAFVARRRAFQALMSDQQESVQFLRDLAEAS</sequence>
<keyword evidence="3" id="KW-1185">Reference proteome</keyword>
<comment type="caution">
    <text evidence="2">The sequence shown here is derived from an EMBL/GenBank/DDBJ whole genome shotgun (WGS) entry which is preliminary data.</text>
</comment>
<feature type="chain" id="PRO_5013309983" description="Transmembrane protein" evidence="1">
    <location>
        <begin position="25"/>
        <end position="111"/>
    </location>
</feature>
<organism evidence="2 3">
    <name type="scientific">Besnoitia besnoiti</name>
    <name type="common">Apicomplexan protozoan</name>
    <dbReference type="NCBI Taxonomy" id="94643"/>
    <lineage>
        <taxon>Eukaryota</taxon>
        <taxon>Sar</taxon>
        <taxon>Alveolata</taxon>
        <taxon>Apicomplexa</taxon>
        <taxon>Conoidasida</taxon>
        <taxon>Coccidia</taxon>
        <taxon>Eucoccidiorida</taxon>
        <taxon>Eimeriorina</taxon>
        <taxon>Sarcocystidae</taxon>
        <taxon>Besnoitia</taxon>
    </lineage>
</organism>
<dbReference type="AlphaFoldDB" id="A0A2A9MKK4"/>
<feature type="signal peptide" evidence="1">
    <location>
        <begin position="1"/>
        <end position="24"/>
    </location>
</feature>
<dbReference type="KEGG" id="bbes:BESB_008110"/>
<evidence type="ECO:0000256" key="1">
    <source>
        <dbReference type="SAM" id="SignalP"/>
    </source>
</evidence>
<gene>
    <name evidence="2" type="ORF">BESB_008110</name>
</gene>
<dbReference type="Proteomes" id="UP000224006">
    <property type="component" value="Chromosome I"/>
</dbReference>
<evidence type="ECO:0008006" key="4">
    <source>
        <dbReference type="Google" id="ProtNLM"/>
    </source>
</evidence>
<proteinExistence type="predicted"/>
<keyword evidence="1" id="KW-0732">Signal</keyword>
<evidence type="ECO:0000313" key="3">
    <source>
        <dbReference type="Proteomes" id="UP000224006"/>
    </source>
</evidence>
<evidence type="ECO:0000313" key="2">
    <source>
        <dbReference type="EMBL" id="PFH38469.1"/>
    </source>
</evidence>
<dbReference type="OrthoDB" id="332589at2759"/>
<accession>A0A2A9MKK4</accession>
<dbReference type="VEuPathDB" id="ToxoDB:BESB_008110"/>
<protein>
    <recommendedName>
        <fullName evidence="4">Transmembrane protein</fullName>
    </recommendedName>
</protein>
<dbReference type="EMBL" id="NWUJ01000001">
    <property type="protein sequence ID" value="PFH38469.1"/>
    <property type="molecule type" value="Genomic_DNA"/>
</dbReference>